<sequence length="53" mass="6065">MTGHFISSGDFIKIKNYIKLIYQNKKLSILITCTQHTDFELVCSTYELITHGG</sequence>
<organism evidence="1">
    <name type="scientific">Erwinia amylovora ATCC BAA-2158</name>
    <dbReference type="NCBI Taxonomy" id="889211"/>
    <lineage>
        <taxon>Bacteria</taxon>
        <taxon>Pseudomonadati</taxon>
        <taxon>Pseudomonadota</taxon>
        <taxon>Gammaproteobacteria</taxon>
        <taxon>Enterobacterales</taxon>
        <taxon>Erwiniaceae</taxon>
        <taxon>Erwinia</taxon>
    </lineage>
</organism>
<protein>
    <submittedName>
        <fullName evidence="1">Uncharacterized protein</fullName>
    </submittedName>
</protein>
<gene>
    <name evidence="1" type="ORF">EAIL5_2157</name>
</gene>
<name>E5B6F7_ERWAM</name>
<proteinExistence type="predicted"/>
<evidence type="ECO:0000313" key="1">
    <source>
        <dbReference type="EMBL" id="CBX80977.1"/>
    </source>
</evidence>
<dbReference type="AlphaFoldDB" id="E5B6F7"/>
<reference evidence="1" key="1">
    <citation type="journal article" date="2011" name="J. Bacteriol.">
        <title>Genome Sequence of an Erwinia amylovora Strain with Pathogenicity Restricted to Rubus Plants.</title>
        <authorList>
            <person name="Powney R."/>
            <person name="Smits T.H."/>
            <person name="Sawbridge T."/>
            <person name="Frey B."/>
            <person name="Blom J."/>
            <person name="Frey J.E."/>
            <person name="Plummer K.M."/>
            <person name="Beer S.V."/>
            <person name="Luck J."/>
            <person name="Duffy B."/>
            <person name="Rodoni B."/>
        </authorList>
    </citation>
    <scope>NUCLEOTIDE SEQUENCE</scope>
    <source>
        <strain evidence="1">ATCC BAA-2158</strain>
    </source>
</reference>
<dbReference type="EMBL" id="FR719191">
    <property type="protein sequence ID" value="CBX80977.1"/>
    <property type="molecule type" value="Genomic_DNA"/>
</dbReference>
<accession>E5B6F7</accession>